<keyword evidence="8 16" id="KW-0547">Nucleotide-binding</keyword>
<keyword evidence="6" id="KW-0808">Transferase</keyword>
<feature type="compositionally biased region" description="Pro residues" evidence="17">
    <location>
        <begin position="1"/>
        <end position="16"/>
    </location>
</feature>
<feature type="compositionally biased region" description="Low complexity" evidence="17">
    <location>
        <begin position="17"/>
        <end position="31"/>
    </location>
</feature>
<evidence type="ECO:0000256" key="1">
    <source>
        <dbReference type="ARBA" id="ARBA00004162"/>
    </source>
</evidence>
<dbReference type="InterPro" id="IPR001245">
    <property type="entry name" value="Ser-Thr/Tyr_kinase_cat_dom"/>
</dbReference>
<evidence type="ECO:0000313" key="19">
    <source>
        <dbReference type="EMBL" id="CAG1856572.1"/>
    </source>
</evidence>
<feature type="region of interest" description="Disordered" evidence="17">
    <location>
        <begin position="589"/>
        <end position="623"/>
    </location>
</feature>
<proteinExistence type="predicted"/>
<name>A0A8D7FJZ8_MUSAM</name>
<evidence type="ECO:0000256" key="3">
    <source>
        <dbReference type="ARBA" id="ARBA00022475"/>
    </source>
</evidence>
<gene>
    <name evidence="19" type="ORF">GSMUA_40660.1</name>
</gene>
<feature type="compositionally biased region" description="Pro residues" evidence="17">
    <location>
        <begin position="32"/>
        <end position="109"/>
    </location>
</feature>
<dbReference type="PROSITE" id="PS00108">
    <property type="entry name" value="PROTEIN_KINASE_ST"/>
    <property type="match status" value="1"/>
</dbReference>
<protein>
    <recommendedName>
        <fullName evidence="2">non-specific serine/threonine protein kinase</fullName>
        <ecNumber evidence="2">2.7.11.1</ecNumber>
    </recommendedName>
</protein>
<dbReference type="PROSITE" id="PS50011">
    <property type="entry name" value="PROTEIN_KINASE_DOM"/>
    <property type="match status" value="1"/>
</dbReference>
<dbReference type="Pfam" id="PF07714">
    <property type="entry name" value="PK_Tyr_Ser-Thr"/>
    <property type="match status" value="1"/>
</dbReference>
<keyword evidence="13" id="KW-0325">Glycoprotein</keyword>
<keyword evidence="7" id="KW-0812">Transmembrane</keyword>
<evidence type="ECO:0000259" key="18">
    <source>
        <dbReference type="PROSITE" id="PS50011"/>
    </source>
</evidence>
<dbReference type="GO" id="GO:0005886">
    <property type="term" value="C:plasma membrane"/>
    <property type="evidence" value="ECO:0007669"/>
    <property type="project" value="UniProtKB-SubCell"/>
</dbReference>
<evidence type="ECO:0000256" key="10">
    <source>
        <dbReference type="ARBA" id="ARBA00022840"/>
    </source>
</evidence>
<organism evidence="19">
    <name type="scientific">Musa acuminata subsp. malaccensis</name>
    <name type="common">Wild banana</name>
    <name type="synonym">Musa malaccensis</name>
    <dbReference type="NCBI Taxonomy" id="214687"/>
    <lineage>
        <taxon>Eukaryota</taxon>
        <taxon>Viridiplantae</taxon>
        <taxon>Streptophyta</taxon>
        <taxon>Embryophyta</taxon>
        <taxon>Tracheophyta</taxon>
        <taxon>Spermatophyta</taxon>
        <taxon>Magnoliopsida</taxon>
        <taxon>Liliopsida</taxon>
        <taxon>Zingiberales</taxon>
        <taxon>Musaceae</taxon>
        <taxon>Musa</taxon>
    </lineage>
</organism>
<dbReference type="Gene3D" id="3.30.200.20">
    <property type="entry name" value="Phosphorylase Kinase, domain 1"/>
    <property type="match status" value="1"/>
</dbReference>
<keyword evidence="9" id="KW-0418">Kinase</keyword>
<evidence type="ECO:0000256" key="5">
    <source>
        <dbReference type="ARBA" id="ARBA00022553"/>
    </source>
</evidence>
<dbReference type="EMBL" id="HG996473">
    <property type="protein sequence ID" value="CAG1856572.1"/>
    <property type="molecule type" value="Genomic_DNA"/>
</dbReference>
<dbReference type="FunFam" id="1.10.510.10:FF:000239">
    <property type="entry name" value="Proline-rich receptor-like protein kinase PERK1"/>
    <property type="match status" value="1"/>
</dbReference>
<feature type="binding site" evidence="16">
    <location>
        <position position="291"/>
    </location>
    <ligand>
        <name>ATP</name>
        <dbReference type="ChEBI" id="CHEBI:30616"/>
    </ligand>
</feature>
<comment type="catalytic activity">
    <reaction evidence="15">
        <text>L-seryl-[protein] + ATP = O-phospho-L-seryl-[protein] + ADP + H(+)</text>
        <dbReference type="Rhea" id="RHEA:17989"/>
        <dbReference type="Rhea" id="RHEA-COMP:9863"/>
        <dbReference type="Rhea" id="RHEA-COMP:11604"/>
        <dbReference type="ChEBI" id="CHEBI:15378"/>
        <dbReference type="ChEBI" id="CHEBI:29999"/>
        <dbReference type="ChEBI" id="CHEBI:30616"/>
        <dbReference type="ChEBI" id="CHEBI:83421"/>
        <dbReference type="ChEBI" id="CHEBI:456216"/>
        <dbReference type="EC" id="2.7.11.1"/>
    </reaction>
</comment>
<sequence>MSTPPPTSSPSTPPGSSPSATPSAPSPSASAAPPPTSPPPLATPPSSPPPSPSPPSASPPPSSASGSPPPPPAIPSASPPPPHSGRSSPSPPYPPPPKTPSTRSPPRPPSSSSSSISTPLVVGVAVGGVAFLLLLSFMCVCCWKKKRQPPPPLPHYYGAPSPPPPGRKDERYGEYWQHNAPLPADHAVKLPPGPPPPFASRPPHSPGHLPPPPPPPMISSSGGSGSNYSGSEAPLPPPPPGVALGVSKGTFTYEELALATDGFSDANLLGQGGFGYVHRGVLPNGNEVAVKQLKTGSGQGEREFHAEVEIITRVHHKHLVSLVGYCISGGKRLLVYEYVPNNTLEFHLHGRGRPTMEWPTRLKIALGSAKGLAYLHEDCHPKIIHRDIKSANILLDYKFVPKVADFGLAKFASDNKTHVSTRVMGTFGYLAPEYASSGKLTDRSDVFSFGVMLLELITGRRPVDSSQSFMDDSLVDWARPLLARALEDGNYDALVDPKLGENFNPNEMAHMIACAAACLRHLARRRPRMGQQIVRALEGDVSLEDLNKGIRPGHSRLYSSYDSSGSDSGRYNEVMKKFRKMALMAQEYASSEYNAPTNPSASSGEDQHTQETEMGKKERPPWL</sequence>
<dbReference type="InterPro" id="IPR047117">
    <property type="entry name" value="PERK1-13-like"/>
</dbReference>
<reference evidence="19" key="1">
    <citation type="submission" date="2021-03" db="EMBL/GenBank/DDBJ databases">
        <authorList>
            <consortium name="Genoscope - CEA"/>
            <person name="William W."/>
        </authorList>
    </citation>
    <scope>NUCLEOTIDE SEQUENCE</scope>
    <source>
        <strain evidence="19">Doubled-haploid Pahang</strain>
    </source>
</reference>
<evidence type="ECO:0000256" key="8">
    <source>
        <dbReference type="ARBA" id="ARBA00022741"/>
    </source>
</evidence>
<dbReference type="InterPro" id="IPR000719">
    <property type="entry name" value="Prot_kinase_dom"/>
</dbReference>
<keyword evidence="11" id="KW-1133">Transmembrane helix</keyword>
<feature type="region of interest" description="Disordered" evidence="17">
    <location>
        <begin position="152"/>
        <end position="242"/>
    </location>
</feature>
<evidence type="ECO:0000256" key="16">
    <source>
        <dbReference type="PROSITE-ProRule" id="PRU10141"/>
    </source>
</evidence>
<keyword evidence="12" id="KW-0472">Membrane</keyword>
<dbReference type="SMART" id="SM00220">
    <property type="entry name" value="S_TKc"/>
    <property type="match status" value="1"/>
</dbReference>
<evidence type="ECO:0000256" key="15">
    <source>
        <dbReference type="ARBA" id="ARBA00048679"/>
    </source>
</evidence>
<dbReference type="PANTHER" id="PTHR47982">
    <property type="entry name" value="PROLINE-RICH RECEPTOR-LIKE PROTEIN KINASE PERK4"/>
    <property type="match status" value="1"/>
</dbReference>
<evidence type="ECO:0000256" key="6">
    <source>
        <dbReference type="ARBA" id="ARBA00022679"/>
    </source>
</evidence>
<feature type="compositionally biased region" description="Basic and acidic residues" evidence="17">
    <location>
        <begin position="605"/>
        <end position="623"/>
    </location>
</feature>
<evidence type="ECO:0000256" key="13">
    <source>
        <dbReference type="ARBA" id="ARBA00023180"/>
    </source>
</evidence>
<evidence type="ECO:0000256" key="17">
    <source>
        <dbReference type="SAM" id="MobiDB-lite"/>
    </source>
</evidence>
<feature type="compositionally biased region" description="Low complexity" evidence="17">
    <location>
        <begin position="218"/>
        <end position="233"/>
    </location>
</feature>
<evidence type="ECO:0000256" key="2">
    <source>
        <dbReference type="ARBA" id="ARBA00012513"/>
    </source>
</evidence>
<keyword evidence="3" id="KW-1003">Cell membrane</keyword>
<feature type="region of interest" description="Disordered" evidence="17">
    <location>
        <begin position="1"/>
        <end position="118"/>
    </location>
</feature>
<feature type="compositionally biased region" description="Polar residues" evidence="17">
    <location>
        <begin position="589"/>
        <end position="604"/>
    </location>
</feature>
<dbReference type="SUPFAM" id="SSF56112">
    <property type="entry name" value="Protein kinase-like (PK-like)"/>
    <property type="match status" value="1"/>
</dbReference>
<dbReference type="InterPro" id="IPR008271">
    <property type="entry name" value="Ser/Thr_kinase_AS"/>
</dbReference>
<dbReference type="FunFam" id="3.30.200.20:FF:000207">
    <property type="entry name" value="proline-rich receptor-like protein kinase PERK1"/>
    <property type="match status" value="1"/>
</dbReference>
<feature type="compositionally biased region" description="Pro residues" evidence="17">
    <location>
        <begin position="152"/>
        <end position="165"/>
    </location>
</feature>
<feature type="compositionally biased region" description="Pro residues" evidence="17">
    <location>
        <begin position="191"/>
        <end position="217"/>
    </location>
</feature>
<keyword evidence="4" id="KW-0723">Serine/threonine-protein kinase</keyword>
<keyword evidence="10 16" id="KW-0067">ATP-binding</keyword>
<dbReference type="PROSITE" id="PS00107">
    <property type="entry name" value="PROTEIN_KINASE_ATP"/>
    <property type="match status" value="1"/>
</dbReference>
<comment type="catalytic activity">
    <reaction evidence="14">
        <text>L-threonyl-[protein] + ATP = O-phospho-L-threonyl-[protein] + ADP + H(+)</text>
        <dbReference type="Rhea" id="RHEA:46608"/>
        <dbReference type="Rhea" id="RHEA-COMP:11060"/>
        <dbReference type="Rhea" id="RHEA-COMP:11605"/>
        <dbReference type="ChEBI" id="CHEBI:15378"/>
        <dbReference type="ChEBI" id="CHEBI:30013"/>
        <dbReference type="ChEBI" id="CHEBI:30616"/>
        <dbReference type="ChEBI" id="CHEBI:61977"/>
        <dbReference type="ChEBI" id="CHEBI:456216"/>
        <dbReference type="EC" id="2.7.11.1"/>
    </reaction>
</comment>
<dbReference type="GO" id="GO:0004674">
    <property type="term" value="F:protein serine/threonine kinase activity"/>
    <property type="evidence" value="ECO:0007669"/>
    <property type="project" value="UniProtKB-KW"/>
</dbReference>
<accession>A0A8D7FJZ8</accession>
<evidence type="ECO:0000256" key="14">
    <source>
        <dbReference type="ARBA" id="ARBA00047899"/>
    </source>
</evidence>
<keyword evidence="5" id="KW-0597">Phosphoprotein</keyword>
<comment type="subcellular location">
    <subcellularLocation>
        <location evidence="1">Cell membrane</location>
        <topology evidence="1">Single-pass membrane protein</topology>
    </subcellularLocation>
</comment>
<dbReference type="AlphaFoldDB" id="A0A8D7FJZ8"/>
<dbReference type="PANTHER" id="PTHR47982:SF69">
    <property type="entry name" value="NON-SPECIFIC SERINE_THREONINE PROTEIN KINASE"/>
    <property type="match status" value="1"/>
</dbReference>
<dbReference type="GO" id="GO:0005524">
    <property type="term" value="F:ATP binding"/>
    <property type="evidence" value="ECO:0007669"/>
    <property type="project" value="UniProtKB-UniRule"/>
</dbReference>
<evidence type="ECO:0000256" key="7">
    <source>
        <dbReference type="ARBA" id="ARBA00022692"/>
    </source>
</evidence>
<evidence type="ECO:0000256" key="11">
    <source>
        <dbReference type="ARBA" id="ARBA00022989"/>
    </source>
</evidence>
<evidence type="ECO:0000256" key="9">
    <source>
        <dbReference type="ARBA" id="ARBA00022777"/>
    </source>
</evidence>
<evidence type="ECO:0000256" key="12">
    <source>
        <dbReference type="ARBA" id="ARBA00023136"/>
    </source>
</evidence>
<feature type="domain" description="Protein kinase" evidence="18">
    <location>
        <begin position="263"/>
        <end position="543"/>
    </location>
</feature>
<dbReference type="InterPro" id="IPR017441">
    <property type="entry name" value="Protein_kinase_ATP_BS"/>
</dbReference>
<dbReference type="EC" id="2.7.11.1" evidence="2"/>
<dbReference type="InterPro" id="IPR011009">
    <property type="entry name" value="Kinase-like_dom_sf"/>
</dbReference>
<dbReference type="Gene3D" id="1.10.510.10">
    <property type="entry name" value="Transferase(Phosphotransferase) domain 1"/>
    <property type="match status" value="1"/>
</dbReference>
<evidence type="ECO:0000256" key="4">
    <source>
        <dbReference type="ARBA" id="ARBA00022527"/>
    </source>
</evidence>